<evidence type="ECO:0000256" key="3">
    <source>
        <dbReference type="ARBA" id="ARBA00022827"/>
    </source>
</evidence>
<dbReference type="PANTHER" id="PTHR43735">
    <property type="entry name" value="APOPTOSIS-INDUCING FACTOR 1"/>
    <property type="match status" value="1"/>
</dbReference>
<proteinExistence type="inferred from homology"/>
<feature type="domain" description="FAD/NAD(P)-binding" evidence="5">
    <location>
        <begin position="4"/>
        <end position="284"/>
    </location>
</feature>
<dbReference type="PANTHER" id="PTHR43735:SF3">
    <property type="entry name" value="FERROPTOSIS SUPPRESSOR PROTEIN 1"/>
    <property type="match status" value="1"/>
</dbReference>
<accession>A0A6I4W9B8</accession>
<dbReference type="RefSeq" id="WP_161103472.1">
    <property type="nucleotide sequence ID" value="NZ_JBHLYI010000010.1"/>
</dbReference>
<dbReference type="InterPro" id="IPR036188">
    <property type="entry name" value="FAD/NAD-bd_sf"/>
</dbReference>
<dbReference type="Proteomes" id="UP000431901">
    <property type="component" value="Unassembled WGS sequence"/>
</dbReference>
<reference evidence="6 7" key="1">
    <citation type="submission" date="2019-12" db="EMBL/GenBank/DDBJ databases">
        <title>Nocardia macrotermitis sp. nov. and Nocardia aurantia sp. nov., isolated from the gut of the fungus growing-termite Macrotermes natalensis.</title>
        <authorList>
            <person name="Christine B."/>
            <person name="Rene B."/>
        </authorList>
    </citation>
    <scope>NUCLEOTIDE SEQUENCE [LARGE SCALE GENOMIC DNA]</scope>
    <source>
        <strain evidence="6 7">DSM 102126</strain>
    </source>
</reference>
<dbReference type="AlphaFoldDB" id="A0A6I4W9B8"/>
<dbReference type="Pfam" id="PF07992">
    <property type="entry name" value="Pyr_redox_2"/>
    <property type="match status" value="1"/>
</dbReference>
<dbReference type="OrthoDB" id="3248171at2"/>
<evidence type="ECO:0000256" key="1">
    <source>
        <dbReference type="ARBA" id="ARBA00006442"/>
    </source>
</evidence>
<evidence type="ECO:0000256" key="4">
    <source>
        <dbReference type="ARBA" id="ARBA00023002"/>
    </source>
</evidence>
<comment type="similarity">
    <text evidence="1">Belongs to the FAD-dependent oxidoreductase family.</text>
</comment>
<keyword evidence="4" id="KW-0560">Oxidoreductase</keyword>
<keyword evidence="2" id="KW-0285">Flavoprotein</keyword>
<dbReference type="PRINTS" id="PR00368">
    <property type="entry name" value="FADPNR"/>
</dbReference>
<evidence type="ECO:0000256" key="2">
    <source>
        <dbReference type="ARBA" id="ARBA00022630"/>
    </source>
</evidence>
<name>A0A6I4W9B8_9ACTN</name>
<dbReference type="GO" id="GO:0004174">
    <property type="term" value="F:electron-transferring-flavoprotein dehydrogenase activity"/>
    <property type="evidence" value="ECO:0007669"/>
    <property type="project" value="TreeGrafter"/>
</dbReference>
<dbReference type="GO" id="GO:0050660">
    <property type="term" value="F:flavin adenine dinucleotide binding"/>
    <property type="evidence" value="ECO:0007669"/>
    <property type="project" value="TreeGrafter"/>
</dbReference>
<dbReference type="EMBL" id="WUTW01000002">
    <property type="protein sequence ID" value="MXQ65370.1"/>
    <property type="molecule type" value="Genomic_DNA"/>
</dbReference>
<dbReference type="GO" id="GO:0005737">
    <property type="term" value="C:cytoplasm"/>
    <property type="evidence" value="ECO:0007669"/>
    <property type="project" value="TreeGrafter"/>
</dbReference>
<comment type="caution">
    <text evidence="6">The sequence shown here is derived from an EMBL/GenBank/DDBJ whole genome shotgun (WGS) entry which is preliminary data.</text>
</comment>
<evidence type="ECO:0000313" key="6">
    <source>
        <dbReference type="EMBL" id="MXQ65370.1"/>
    </source>
</evidence>
<dbReference type="InterPro" id="IPR023753">
    <property type="entry name" value="FAD/NAD-binding_dom"/>
</dbReference>
<sequence>MSRTVAVVGGGYGGAAVAKALDEDADVVLIDPKDAFVHASGALRALVAPDWAPNIFFPYDRLLRRGTVVRDRAVAVDPRGVTLASGRRVDADYIVLATGSGYPYPAKPETDVAAEALARLRATHDELARAGRVLIAGAGPVGLELAGEIKAVWPEKVVTVLDPAAELLPGFLPELRADLHRQLDDLGVDLRLGVALAEAPPVSPGREKAFTVATTDGGEVTADLWFRCYGVDVNGAWLDPAVAPRTAGGHVRVTPGLNVEGHDHVFALGDLTDVAEAKMAGNAMRHAEVVAANIRARLAGEEPTAVHRPAPFPFALVPLGPSGGVGQIPAPSGDGPMVLPAATVAEYKGRDLMIGRFVELFGRDDG</sequence>
<dbReference type="SUPFAM" id="SSF51905">
    <property type="entry name" value="FAD/NAD(P)-binding domain"/>
    <property type="match status" value="1"/>
</dbReference>
<evidence type="ECO:0000259" key="5">
    <source>
        <dbReference type="Pfam" id="PF07992"/>
    </source>
</evidence>
<evidence type="ECO:0000313" key="7">
    <source>
        <dbReference type="Proteomes" id="UP000431901"/>
    </source>
</evidence>
<protein>
    <submittedName>
        <fullName evidence="6">FAD-dependent oxidoreductase</fullName>
    </submittedName>
</protein>
<keyword evidence="7" id="KW-1185">Reference proteome</keyword>
<organism evidence="6 7">
    <name type="scientific">Actinomadura rayongensis</name>
    <dbReference type="NCBI Taxonomy" id="1429076"/>
    <lineage>
        <taxon>Bacteria</taxon>
        <taxon>Bacillati</taxon>
        <taxon>Actinomycetota</taxon>
        <taxon>Actinomycetes</taxon>
        <taxon>Streptosporangiales</taxon>
        <taxon>Thermomonosporaceae</taxon>
        <taxon>Actinomadura</taxon>
    </lineage>
</organism>
<gene>
    <name evidence="6" type="ORF">GQ466_15135</name>
</gene>
<dbReference type="Gene3D" id="3.50.50.100">
    <property type="match status" value="1"/>
</dbReference>
<keyword evidence="3" id="KW-0274">FAD</keyword>